<evidence type="ECO:0000256" key="2">
    <source>
        <dbReference type="ARBA" id="ARBA00006047"/>
    </source>
</evidence>
<comment type="catalytic activity">
    <reaction evidence="1">
        <text>[(1-&gt;4)-alpha-D-glucosyl](n) + phosphate = [(1-&gt;4)-alpha-D-glucosyl](n-1) + alpha-D-glucose 1-phosphate</text>
        <dbReference type="Rhea" id="RHEA:41732"/>
        <dbReference type="Rhea" id="RHEA-COMP:9584"/>
        <dbReference type="Rhea" id="RHEA-COMP:9586"/>
        <dbReference type="ChEBI" id="CHEBI:15444"/>
        <dbReference type="ChEBI" id="CHEBI:43474"/>
        <dbReference type="ChEBI" id="CHEBI:58601"/>
        <dbReference type="EC" id="2.4.1.1"/>
    </reaction>
</comment>
<dbReference type="EMBL" id="JBHSMJ010000008">
    <property type="protein sequence ID" value="MFC5447667.1"/>
    <property type="molecule type" value="Genomic_DNA"/>
</dbReference>
<dbReference type="InterPro" id="IPR011834">
    <property type="entry name" value="Agluc_phsphrylas"/>
</dbReference>
<reference evidence="6" key="1">
    <citation type="journal article" date="2019" name="Int. J. Syst. Evol. Microbiol.">
        <title>The Global Catalogue of Microorganisms (GCM) 10K type strain sequencing project: providing services to taxonomists for standard genome sequencing and annotation.</title>
        <authorList>
            <consortium name="The Broad Institute Genomics Platform"/>
            <consortium name="The Broad Institute Genome Sequencing Center for Infectious Disease"/>
            <person name="Wu L."/>
            <person name="Ma J."/>
        </authorList>
    </citation>
    <scope>NUCLEOTIDE SEQUENCE [LARGE SCALE GENOMIC DNA]</scope>
    <source>
        <strain evidence="6">KACC 11904</strain>
    </source>
</reference>
<evidence type="ECO:0000313" key="6">
    <source>
        <dbReference type="Proteomes" id="UP001596044"/>
    </source>
</evidence>
<sequence>MGTHENPNKGSGRQDMHAAFTHDARPLPQPVQRLMELAYNLWFSWNADALKLFAQMDAAKWEQSGHNPVRLLLELDDSQLEALSTNGDFLSAYRQVMEQFDEYMNSSAWFQENHADRGYVKVAYFSAEFGFHESLPIYSGGLGILAGDHCKSASDLGIPLAGMGLLYKKGYFTQKIDISGTQQAELNQYDFAKLPIKQVFDNDQPLLISIDMPGRSISLQVWCAQVGRNVIYLLDADHDANQPADRELTAQLYGGNQDTRIAQEIILGIGGVKALRAVGYYPNVYHINEGHAAFLALERLKDLLQLGLPFHAAVETVRSATVFTTHTPVPAGHDTFTIGMVEHFLGPFFQELSRHKQDILSLGLDHRTGQFNMTHLALNTAGLRNGVSKLHGQVSREMFREFHGNIDAGEVPIDSITNGVHLQTWMAPQWQELLDRFLSGTWRQEQANRHQWQAVEVIPDESIWKVHAELKENMIRYVRHSLAEQRRRNGESQERIDEVRGYLNPKALTIGFARRFATYKRANLIFNDLYRLRKLINDTDRPVQLIFAGKAHPADYPGQELIREVYRVSQRKEFLGKIVILENYDIHMARYLVQGVDVWLNNPRRPMEASGTSGQKAAMNGVLNFSVLDGWWEEGYNGTNGWAIGSTGKAEWAAQEKENTEAIYRTLEQEIVPLYYNQGALPHQWIARMKRSIESLSPAYNTHRMVQDYTELTYLPTAQRARQFVSNGYEIAKQVADYKRFIRSNWYHVKIICIDDRSAKISSATPMNLEQPTMKDITADVMFGPIWHLDALVEVVYYEEIGDAWEQRVIPMEPLGASSGQKQRYRASIPSHLVHGPHFSVRVRPTSSNFVHAFELPLVTSTLNWK</sequence>
<feature type="domain" description="DUF3417" evidence="4">
    <location>
        <begin position="27"/>
        <end position="135"/>
    </location>
</feature>
<proteinExistence type="inferred from homology"/>
<dbReference type="Gene3D" id="3.40.50.2000">
    <property type="entry name" value="Glycogen Phosphorylase B"/>
    <property type="match status" value="3"/>
</dbReference>
<dbReference type="Pfam" id="PF00343">
    <property type="entry name" value="Phosphorylase"/>
    <property type="match status" value="1"/>
</dbReference>
<comment type="caution">
    <text evidence="5">The sequence shown here is derived from an EMBL/GenBank/DDBJ whole genome shotgun (WGS) entry which is preliminary data.</text>
</comment>
<dbReference type="PANTHER" id="PTHR42655:SF1">
    <property type="entry name" value="GLYCOGEN PHOSPHORYLASE"/>
    <property type="match status" value="1"/>
</dbReference>
<dbReference type="InterPro" id="IPR024517">
    <property type="entry name" value="Glycogen_phosphorylase_DUF3417"/>
</dbReference>
<organism evidence="5 6">
    <name type="scientific">Paenibacillus aestuarii</name>
    <dbReference type="NCBI Taxonomy" id="516965"/>
    <lineage>
        <taxon>Bacteria</taxon>
        <taxon>Bacillati</taxon>
        <taxon>Bacillota</taxon>
        <taxon>Bacilli</taxon>
        <taxon>Bacillales</taxon>
        <taxon>Paenibacillaceae</taxon>
        <taxon>Paenibacillus</taxon>
    </lineage>
</organism>
<evidence type="ECO:0000259" key="4">
    <source>
        <dbReference type="Pfam" id="PF11897"/>
    </source>
</evidence>
<dbReference type="SUPFAM" id="SSF53756">
    <property type="entry name" value="UDP-Glycosyltransferase/glycogen phosphorylase"/>
    <property type="match status" value="1"/>
</dbReference>
<evidence type="ECO:0000256" key="1">
    <source>
        <dbReference type="ARBA" id="ARBA00001275"/>
    </source>
</evidence>
<dbReference type="PIRSF" id="PIRSF000460">
    <property type="entry name" value="Pprylas_GlgP"/>
    <property type="match status" value="1"/>
</dbReference>
<gene>
    <name evidence="5" type="primary">glgP</name>
    <name evidence="5" type="ORF">ACFPOG_05320</name>
</gene>
<dbReference type="RefSeq" id="WP_270881650.1">
    <property type="nucleotide sequence ID" value="NZ_JAQFVF010000061.1"/>
</dbReference>
<dbReference type="NCBIfam" id="TIGR02094">
    <property type="entry name" value="more_P_ylases"/>
    <property type="match status" value="1"/>
</dbReference>
<evidence type="ECO:0000256" key="3">
    <source>
        <dbReference type="ARBA" id="ARBA00022533"/>
    </source>
</evidence>
<dbReference type="InterPro" id="IPR052182">
    <property type="entry name" value="Glycogen/Maltodextrin_Phosph"/>
</dbReference>
<keyword evidence="6" id="KW-1185">Reference proteome</keyword>
<keyword evidence="3" id="KW-0021">Allosteric enzyme</keyword>
<dbReference type="PANTHER" id="PTHR42655">
    <property type="entry name" value="GLYCOGEN PHOSPHORYLASE"/>
    <property type="match status" value="1"/>
</dbReference>
<dbReference type="InterPro" id="IPR000811">
    <property type="entry name" value="Glyco_trans_35"/>
</dbReference>
<dbReference type="Pfam" id="PF11897">
    <property type="entry name" value="DUF3417"/>
    <property type="match status" value="1"/>
</dbReference>
<evidence type="ECO:0000313" key="5">
    <source>
        <dbReference type="EMBL" id="MFC5447667.1"/>
    </source>
</evidence>
<comment type="similarity">
    <text evidence="2">Belongs to the glycogen phosphorylase family.</text>
</comment>
<protein>
    <submittedName>
        <fullName evidence="5">Alpha-glucan family phosphorylase</fullName>
    </submittedName>
</protein>
<name>A0ABW0K4E7_9BACL</name>
<dbReference type="Proteomes" id="UP001596044">
    <property type="component" value="Unassembled WGS sequence"/>
</dbReference>
<accession>A0ABW0K4E7</accession>